<evidence type="ECO:0000313" key="1">
    <source>
        <dbReference type="EMBL" id="SFM14112.1"/>
    </source>
</evidence>
<dbReference type="Proteomes" id="UP000183287">
    <property type="component" value="Unassembled WGS sequence"/>
</dbReference>
<protein>
    <submittedName>
        <fullName evidence="1">Uncharacterized protein</fullName>
    </submittedName>
</protein>
<sequence>MFIAILFPLFILCVSDGFMKEAGAVEIDIGVKRISAEIVDFFIKSLRNMGIAHMFTHNGTVFGFHQSIIVEMSWSRLGEFDAQLFEVLALLSSKIKMIVLLPYLNSLFSSTFKRDCPRLISQFYCSLFWNMVDIRKLYNYLLGR</sequence>
<reference evidence="2" key="1">
    <citation type="submission" date="2016-10" db="EMBL/GenBank/DDBJ databases">
        <authorList>
            <person name="Varghese N."/>
            <person name="Submissions S."/>
        </authorList>
    </citation>
    <scope>NUCLEOTIDE SEQUENCE [LARGE SCALE GENOMIC DNA]</scope>
    <source>
        <strain evidence="2">Nm44</strain>
    </source>
</reference>
<accession>A0A1I4NEY1</accession>
<keyword evidence="2" id="KW-1185">Reference proteome</keyword>
<gene>
    <name evidence="1" type="ORF">SAMN05421863_101484</name>
</gene>
<proteinExistence type="predicted"/>
<dbReference type="EMBL" id="FOUB01000014">
    <property type="protein sequence ID" value="SFM14112.1"/>
    <property type="molecule type" value="Genomic_DNA"/>
</dbReference>
<name>A0A1I4NEY1_9PROT</name>
<evidence type="ECO:0000313" key="2">
    <source>
        <dbReference type="Proteomes" id="UP000183287"/>
    </source>
</evidence>
<dbReference type="AlphaFoldDB" id="A0A1I4NEY1"/>
<organism evidence="1 2">
    <name type="scientific">Nitrosomonas communis</name>
    <dbReference type="NCBI Taxonomy" id="44574"/>
    <lineage>
        <taxon>Bacteria</taxon>
        <taxon>Pseudomonadati</taxon>
        <taxon>Pseudomonadota</taxon>
        <taxon>Betaproteobacteria</taxon>
        <taxon>Nitrosomonadales</taxon>
        <taxon>Nitrosomonadaceae</taxon>
        <taxon>Nitrosomonas</taxon>
    </lineage>
</organism>